<feature type="transmembrane region" description="Helical" evidence="5">
    <location>
        <begin position="112"/>
        <end position="133"/>
    </location>
</feature>
<protein>
    <recommendedName>
        <fullName evidence="6">Sugar phosphate transporter domain-containing protein</fullName>
    </recommendedName>
</protein>
<evidence type="ECO:0000256" key="2">
    <source>
        <dbReference type="ARBA" id="ARBA00022692"/>
    </source>
</evidence>
<dbReference type="AlphaFoldDB" id="A0A1B6E6Z6"/>
<evidence type="ECO:0000313" key="7">
    <source>
        <dbReference type="EMBL" id="JAS33692.1"/>
    </source>
</evidence>
<feature type="transmembrane region" description="Helical" evidence="5">
    <location>
        <begin position="139"/>
        <end position="156"/>
    </location>
</feature>
<keyword evidence="2 5" id="KW-0812">Transmembrane</keyword>
<proteinExistence type="predicted"/>
<dbReference type="PANTHER" id="PTHR11132">
    <property type="entry name" value="SOLUTE CARRIER FAMILY 35"/>
    <property type="match status" value="1"/>
</dbReference>
<feature type="transmembrane region" description="Helical" evidence="5">
    <location>
        <begin position="44"/>
        <end position="64"/>
    </location>
</feature>
<feature type="transmembrane region" description="Helical" evidence="5">
    <location>
        <begin position="12"/>
        <end position="32"/>
    </location>
</feature>
<comment type="subcellular location">
    <subcellularLocation>
        <location evidence="1">Membrane</location>
        <topology evidence="1">Multi-pass membrane protein</topology>
    </subcellularLocation>
</comment>
<evidence type="ECO:0000259" key="6">
    <source>
        <dbReference type="Pfam" id="PF03151"/>
    </source>
</evidence>
<sequence>MNSLFSKYLQIISVVALYWFVSIVTVFINKALLSNNEVSLEAPLFIAWFQCLVSTIICFILSSLGKCYPTVFNVPSGTPLRLEVIKKLLPLSILFAAMISFNNLCLKYVGVAFYYIGRSLTTVFNVIFTYLILGQTTSFPSIMCCLIIIAGFWLGVDQENDTGTFSVAGTLFGVMGSLCLALYSIHTKRVLPFLDQQIWLLSYYNNFYSSILFIPLILATNEVTAIKNFEKIFSLNFWTLMIIGGICGFAIGYVTSLQIKVTSPLTHNISGTAKACAQTVIATYWYQDTKPWLWWVSNWIVLGGSAAYTSVKQREIQKNFNKGNILG</sequence>
<feature type="transmembrane region" description="Helical" evidence="5">
    <location>
        <begin position="84"/>
        <end position="105"/>
    </location>
</feature>
<name>A0A1B6E6Z6_9HEMI</name>
<evidence type="ECO:0000256" key="1">
    <source>
        <dbReference type="ARBA" id="ARBA00004141"/>
    </source>
</evidence>
<keyword evidence="4 5" id="KW-0472">Membrane</keyword>
<feature type="transmembrane region" description="Helical" evidence="5">
    <location>
        <begin position="232"/>
        <end position="254"/>
    </location>
</feature>
<evidence type="ECO:0000256" key="3">
    <source>
        <dbReference type="ARBA" id="ARBA00022989"/>
    </source>
</evidence>
<evidence type="ECO:0000256" key="5">
    <source>
        <dbReference type="SAM" id="Phobius"/>
    </source>
</evidence>
<dbReference type="EMBL" id="GEDC01003606">
    <property type="protein sequence ID" value="JAS33692.1"/>
    <property type="molecule type" value="Transcribed_RNA"/>
</dbReference>
<feature type="transmembrane region" description="Helical" evidence="5">
    <location>
        <begin position="163"/>
        <end position="186"/>
    </location>
</feature>
<accession>A0A1B6E6Z6</accession>
<gene>
    <name evidence="7" type="ORF">g.4707</name>
</gene>
<dbReference type="InterPro" id="IPR004853">
    <property type="entry name" value="Sugar_P_trans_dom"/>
</dbReference>
<organism evidence="7">
    <name type="scientific">Clastoptera arizonana</name>
    <name type="common">Arizona spittle bug</name>
    <dbReference type="NCBI Taxonomy" id="38151"/>
    <lineage>
        <taxon>Eukaryota</taxon>
        <taxon>Metazoa</taxon>
        <taxon>Ecdysozoa</taxon>
        <taxon>Arthropoda</taxon>
        <taxon>Hexapoda</taxon>
        <taxon>Insecta</taxon>
        <taxon>Pterygota</taxon>
        <taxon>Neoptera</taxon>
        <taxon>Paraneoptera</taxon>
        <taxon>Hemiptera</taxon>
        <taxon>Auchenorrhyncha</taxon>
        <taxon>Cercopoidea</taxon>
        <taxon>Clastopteridae</taxon>
        <taxon>Clastoptera</taxon>
    </lineage>
</organism>
<evidence type="ECO:0000256" key="4">
    <source>
        <dbReference type="ARBA" id="ARBA00023136"/>
    </source>
</evidence>
<feature type="transmembrane region" description="Helical" evidence="5">
    <location>
        <begin position="198"/>
        <end position="220"/>
    </location>
</feature>
<feature type="domain" description="Sugar phosphate transporter" evidence="6">
    <location>
        <begin position="10"/>
        <end position="281"/>
    </location>
</feature>
<reference evidence="7" key="1">
    <citation type="submission" date="2015-12" db="EMBL/GenBank/DDBJ databases">
        <title>De novo transcriptome assembly of four potential Pierce s Disease insect vectors from Arizona vineyards.</title>
        <authorList>
            <person name="Tassone E.E."/>
        </authorList>
    </citation>
    <scope>NUCLEOTIDE SEQUENCE</scope>
</reference>
<feature type="transmembrane region" description="Helical" evidence="5">
    <location>
        <begin position="292"/>
        <end position="311"/>
    </location>
</feature>
<keyword evidence="3 5" id="KW-1133">Transmembrane helix</keyword>
<dbReference type="GO" id="GO:0016020">
    <property type="term" value="C:membrane"/>
    <property type="evidence" value="ECO:0007669"/>
    <property type="project" value="UniProtKB-SubCell"/>
</dbReference>
<dbReference type="InterPro" id="IPR050186">
    <property type="entry name" value="TPT_transporter"/>
</dbReference>
<dbReference type="Pfam" id="PF03151">
    <property type="entry name" value="TPT"/>
    <property type="match status" value="1"/>
</dbReference>